<gene>
    <name evidence="3" type="primary">tmcAL</name>
    <name evidence="4" type="ORF">NRE15_00600</name>
</gene>
<keyword evidence="3" id="KW-0694">RNA-binding</keyword>
<feature type="binding site" evidence="3">
    <location>
        <position position="163"/>
    </location>
    <ligand>
        <name>ATP</name>
        <dbReference type="ChEBI" id="CHEBI:30616"/>
    </ligand>
</feature>
<keyword evidence="1 3" id="KW-0436">Ligase</keyword>
<comment type="function">
    <text evidence="3">Catalyzes the formation of N(4)-acetylcytidine (ac(4)C) at the wobble position of elongator tRNA(Met), using acetate and ATP as substrates. First activates an acetate ion to form acetyladenylate (Ac-AMP) and then transfers the acetyl group to tRNA to form ac(4)C34.</text>
</comment>
<organism evidence="4 5">
    <name type="scientific">Fundicoccus culcitae</name>
    <dbReference type="NCBI Taxonomy" id="2969821"/>
    <lineage>
        <taxon>Bacteria</taxon>
        <taxon>Bacillati</taxon>
        <taxon>Bacillota</taxon>
        <taxon>Bacilli</taxon>
        <taxon>Lactobacillales</taxon>
        <taxon>Aerococcaceae</taxon>
        <taxon>Fundicoccus</taxon>
    </lineage>
</organism>
<sequence length="389" mass="44560">MKSVGVITEYNPFHLGHAYQLRQMKEQTQADIIVVAMSGNVVQRGEFAILDKWKRAEIAVQSGADLVIELPLLASLQAADYFAYFGIQALSHFKVDIFAFGTETASTSQLQSYTEDVIEKEHLIDEAVPKLIAKGFSYAAASHMATQQVMSASSTDFNPSSSNHILAKQYLLQNLKLKHPMQALAIPRLDRDSMGKDLLSGSQVRSDWFHNNLSKDKVPTLTYNALQQNPTIRWEDYWDLLRYAVLSKTPSELHDTLHVREGIENRIIDQIKQAENFHQLTDALTSKRWTTSSIQRILLAILLNMNQSKWVRYAQAFEEAPFYRVLAFSQQGQAYLRLLKQDNISFQTKLKHNQTQAYFGNLRADQIYALNPRHNIREQNYQTLIHIKK</sequence>
<dbReference type="Gene3D" id="3.40.50.620">
    <property type="entry name" value="HUPs"/>
    <property type="match status" value="1"/>
</dbReference>
<keyword evidence="2 3" id="KW-0819">tRNA processing</keyword>
<evidence type="ECO:0000256" key="3">
    <source>
        <dbReference type="HAMAP-Rule" id="MF_01539"/>
    </source>
</evidence>
<accession>A0ABY5P9X1</accession>
<comment type="similarity">
    <text evidence="3">Belongs to the TmcAL family.</text>
</comment>
<dbReference type="EMBL" id="CP102453">
    <property type="protein sequence ID" value="UUX35543.1"/>
    <property type="molecule type" value="Genomic_DNA"/>
</dbReference>
<keyword evidence="3" id="KW-0547">Nucleotide-binding</keyword>
<evidence type="ECO:0000256" key="2">
    <source>
        <dbReference type="ARBA" id="ARBA00022694"/>
    </source>
</evidence>
<comment type="catalytic activity">
    <reaction evidence="3">
        <text>cytidine(34) in elongator tRNA(Met) + acetate + ATP = N(4)-acetylcytidine(34) in elongator tRNA(Met) + AMP + diphosphate</text>
        <dbReference type="Rhea" id="RHEA:58144"/>
        <dbReference type="Rhea" id="RHEA-COMP:10693"/>
        <dbReference type="Rhea" id="RHEA-COMP:10694"/>
        <dbReference type="ChEBI" id="CHEBI:30089"/>
        <dbReference type="ChEBI" id="CHEBI:30616"/>
        <dbReference type="ChEBI" id="CHEBI:33019"/>
        <dbReference type="ChEBI" id="CHEBI:74900"/>
        <dbReference type="ChEBI" id="CHEBI:82748"/>
        <dbReference type="ChEBI" id="CHEBI:456215"/>
    </reaction>
</comment>
<dbReference type="PANTHER" id="PTHR37825:SF1">
    <property type="entry name" value="TRNA(MET) CYTIDINE ACETATE LIGASE"/>
    <property type="match status" value="1"/>
</dbReference>
<evidence type="ECO:0000313" key="4">
    <source>
        <dbReference type="EMBL" id="UUX35543.1"/>
    </source>
</evidence>
<feature type="binding site" evidence="3">
    <location>
        <begin position="7"/>
        <end position="20"/>
    </location>
    <ligand>
        <name>ATP</name>
        <dbReference type="ChEBI" id="CHEBI:30616"/>
    </ligand>
</feature>
<comment type="subcellular location">
    <subcellularLocation>
        <location evidence="3">Cytoplasm</location>
    </subcellularLocation>
</comment>
<dbReference type="PANTHER" id="PTHR37825">
    <property type="entry name" value="TRNA(MET) CYTIDINE ACETATE LIGASE"/>
    <property type="match status" value="1"/>
</dbReference>
<dbReference type="RefSeq" id="WP_313795019.1">
    <property type="nucleotide sequence ID" value="NZ_CP102453.1"/>
</dbReference>
<protein>
    <recommendedName>
        <fullName evidence="3">tRNA(Met) cytidine acetate ligase</fullName>
        <ecNumber evidence="3">6.3.4.-</ecNumber>
    </recommendedName>
</protein>
<keyword evidence="3" id="KW-0067">ATP-binding</keyword>
<dbReference type="Proteomes" id="UP001315967">
    <property type="component" value="Chromosome"/>
</dbReference>
<dbReference type="HAMAP" id="MF_01539">
    <property type="entry name" value="TmcAL"/>
    <property type="match status" value="1"/>
</dbReference>
<dbReference type="InterPro" id="IPR014729">
    <property type="entry name" value="Rossmann-like_a/b/a_fold"/>
</dbReference>
<keyword evidence="3" id="KW-0963">Cytoplasm</keyword>
<evidence type="ECO:0000313" key="5">
    <source>
        <dbReference type="Proteomes" id="UP001315967"/>
    </source>
</evidence>
<dbReference type="Pfam" id="PF05636">
    <property type="entry name" value="HIGH_NTase1"/>
    <property type="match status" value="1"/>
</dbReference>
<feature type="binding site" evidence="3">
    <location>
        <position position="188"/>
    </location>
    <ligand>
        <name>ATP</name>
        <dbReference type="ChEBI" id="CHEBI:30616"/>
    </ligand>
</feature>
<dbReference type="SUPFAM" id="SSF52374">
    <property type="entry name" value="Nucleotidylyl transferase"/>
    <property type="match status" value="1"/>
</dbReference>
<dbReference type="EC" id="6.3.4.-" evidence="3"/>
<proteinExistence type="inferred from homology"/>
<reference evidence="4 5" key="1">
    <citation type="submission" date="2022-08" db="EMBL/GenBank/DDBJ databases">
        <title>Aerococcaceae sp. nov isolated from spoiled eye mask.</title>
        <authorList>
            <person name="Zhou G."/>
            <person name="Xie X.-B."/>
            <person name="Shi Q.-S."/>
            <person name="Wang Y.-S."/>
            <person name="Wen X."/>
            <person name="Peng H."/>
            <person name="Yang X.-J."/>
            <person name="Tao H.-B."/>
            <person name="Huang X.-M."/>
        </authorList>
    </citation>
    <scope>NUCLEOTIDE SEQUENCE [LARGE SCALE GENOMIC DNA]</scope>
    <source>
        <strain evidence="5">DM20194951</strain>
    </source>
</reference>
<name>A0ABY5P9X1_9LACT</name>
<evidence type="ECO:0000256" key="1">
    <source>
        <dbReference type="ARBA" id="ARBA00022598"/>
    </source>
</evidence>
<feature type="binding site" evidence="3">
    <location>
        <position position="101"/>
    </location>
    <ligand>
        <name>ATP</name>
        <dbReference type="ChEBI" id="CHEBI:30616"/>
    </ligand>
</feature>
<comment type="caution">
    <text evidence="3">Lacks conserved residue(s) required for the propagation of feature annotation.</text>
</comment>
<keyword evidence="5" id="KW-1185">Reference proteome</keyword>
<dbReference type="InterPro" id="IPR008513">
    <property type="entry name" value="tRNA(Met)_cyd_acetate_ligase"/>
</dbReference>
<keyword evidence="3" id="KW-0820">tRNA-binding</keyword>